<evidence type="ECO:0000313" key="13">
    <source>
        <dbReference type="EMBL" id="RNL60084.1"/>
    </source>
</evidence>
<evidence type="ECO:0000256" key="8">
    <source>
        <dbReference type="ARBA" id="ARBA00023136"/>
    </source>
</evidence>
<evidence type="ECO:0000256" key="2">
    <source>
        <dbReference type="ARBA" id="ARBA00021549"/>
    </source>
</evidence>
<keyword evidence="5" id="KW-0997">Cell inner membrane</keyword>
<proteinExistence type="inferred from homology"/>
<dbReference type="Proteomes" id="UP000274695">
    <property type="component" value="Unassembled WGS sequence"/>
</dbReference>
<evidence type="ECO:0000256" key="4">
    <source>
        <dbReference type="ARBA" id="ARBA00022481"/>
    </source>
</evidence>
<evidence type="ECO:0000313" key="14">
    <source>
        <dbReference type="Proteomes" id="UP000274695"/>
    </source>
</evidence>
<feature type="domain" description="General secretion pathway GspH" evidence="12">
    <location>
        <begin position="55"/>
        <end position="168"/>
    </location>
</feature>
<gene>
    <name evidence="13" type="ORF">D0911_14460</name>
</gene>
<evidence type="ECO:0000256" key="11">
    <source>
        <dbReference type="SAM" id="Phobius"/>
    </source>
</evidence>
<feature type="transmembrane region" description="Helical" evidence="11">
    <location>
        <begin position="21"/>
        <end position="42"/>
    </location>
</feature>
<dbReference type="InterPro" id="IPR022346">
    <property type="entry name" value="T2SS_GspH"/>
</dbReference>
<dbReference type="SUPFAM" id="SSF54523">
    <property type="entry name" value="Pili subunits"/>
    <property type="match status" value="1"/>
</dbReference>
<keyword evidence="3" id="KW-1003">Cell membrane</keyword>
<keyword evidence="6 11" id="KW-0812">Transmembrane</keyword>
<name>A0ABX9VZQ7_9GAMM</name>
<dbReference type="InterPro" id="IPR045584">
    <property type="entry name" value="Pilin-like"/>
</dbReference>
<keyword evidence="14" id="KW-1185">Reference proteome</keyword>
<keyword evidence="4" id="KW-0488">Methylation</keyword>
<keyword evidence="7 11" id="KW-1133">Transmembrane helix</keyword>
<comment type="similarity">
    <text evidence="9">Belongs to the GSP H family.</text>
</comment>
<organism evidence="13 14">
    <name type="scientific">Zhongshania marina</name>
    <dbReference type="NCBI Taxonomy" id="2304603"/>
    <lineage>
        <taxon>Bacteria</taxon>
        <taxon>Pseudomonadati</taxon>
        <taxon>Pseudomonadota</taxon>
        <taxon>Gammaproteobacteria</taxon>
        <taxon>Cellvibrionales</taxon>
        <taxon>Spongiibacteraceae</taxon>
        <taxon>Zhongshania</taxon>
    </lineage>
</organism>
<evidence type="ECO:0000256" key="6">
    <source>
        <dbReference type="ARBA" id="ARBA00022692"/>
    </source>
</evidence>
<dbReference type="Pfam" id="PF07963">
    <property type="entry name" value="N_methyl"/>
    <property type="match status" value="1"/>
</dbReference>
<sequence>MSSLKRIRSMRVTSENKGFTLIELIVTVSIAAILAAVAAPSFTKFIDESRDRAVVQQLLKSLIAARSEAVVRGTTVTVSAISGNWANGWQSWIDNNSNGSYDDGESIQKSTAVNASATITGDRGGTGVSSVAFTRDGFLNDSAAIAISYRTSPEYCPRDRNISVSLTGQVSISERSCP</sequence>
<dbReference type="Pfam" id="PF12019">
    <property type="entry name" value="GspH"/>
    <property type="match status" value="1"/>
</dbReference>
<evidence type="ECO:0000256" key="9">
    <source>
        <dbReference type="ARBA" id="ARBA00025772"/>
    </source>
</evidence>
<dbReference type="Gene3D" id="3.55.40.10">
    <property type="entry name" value="minor pseudopilin epsh domain"/>
    <property type="match status" value="1"/>
</dbReference>
<evidence type="ECO:0000259" key="12">
    <source>
        <dbReference type="Pfam" id="PF12019"/>
    </source>
</evidence>
<evidence type="ECO:0000256" key="3">
    <source>
        <dbReference type="ARBA" id="ARBA00022475"/>
    </source>
</evidence>
<accession>A0ABX9VZQ7</accession>
<dbReference type="EMBL" id="RHGB01000017">
    <property type="protein sequence ID" value="RNL60084.1"/>
    <property type="molecule type" value="Genomic_DNA"/>
</dbReference>
<reference evidence="13 14" key="1">
    <citation type="submission" date="2018-10" db="EMBL/GenBank/DDBJ databases">
        <title>Draft genome sequence of Zhongshania sp. DSW25-10.</title>
        <authorList>
            <person name="Oh J."/>
        </authorList>
    </citation>
    <scope>NUCLEOTIDE SEQUENCE [LARGE SCALE GENOMIC DNA]</scope>
    <source>
        <strain evidence="13 14">DSW25-10</strain>
    </source>
</reference>
<evidence type="ECO:0000256" key="1">
    <source>
        <dbReference type="ARBA" id="ARBA00004377"/>
    </source>
</evidence>
<dbReference type="InterPro" id="IPR012902">
    <property type="entry name" value="N_methyl_site"/>
</dbReference>
<evidence type="ECO:0000256" key="7">
    <source>
        <dbReference type="ARBA" id="ARBA00022989"/>
    </source>
</evidence>
<dbReference type="NCBIfam" id="TIGR02532">
    <property type="entry name" value="IV_pilin_GFxxxE"/>
    <property type="match status" value="1"/>
</dbReference>
<evidence type="ECO:0000256" key="5">
    <source>
        <dbReference type="ARBA" id="ARBA00022519"/>
    </source>
</evidence>
<comment type="caution">
    <text evidence="13">The sequence shown here is derived from an EMBL/GenBank/DDBJ whole genome shotgun (WGS) entry which is preliminary data.</text>
</comment>
<comment type="subcellular location">
    <subcellularLocation>
        <location evidence="1">Cell inner membrane</location>
        <topology evidence="1">Single-pass membrane protein</topology>
    </subcellularLocation>
</comment>
<keyword evidence="8 11" id="KW-0472">Membrane</keyword>
<evidence type="ECO:0000256" key="10">
    <source>
        <dbReference type="ARBA" id="ARBA00030775"/>
    </source>
</evidence>
<dbReference type="RefSeq" id="WP_123183175.1">
    <property type="nucleotide sequence ID" value="NZ_RHGB01000017.1"/>
</dbReference>
<dbReference type="PROSITE" id="PS00409">
    <property type="entry name" value="PROKAR_NTER_METHYL"/>
    <property type="match status" value="1"/>
</dbReference>
<protein>
    <recommendedName>
        <fullName evidence="2">Type II secretion system protein H</fullName>
    </recommendedName>
    <alternativeName>
        <fullName evidence="10">General secretion pathway protein H</fullName>
    </alternativeName>
</protein>